<dbReference type="InterPro" id="IPR052546">
    <property type="entry name" value="Transposase_8_domain"/>
</dbReference>
<keyword evidence="3" id="KW-1185">Reference proteome</keyword>
<dbReference type="EMBL" id="CP039543">
    <property type="protein sequence ID" value="QJT10669.1"/>
    <property type="molecule type" value="Genomic_DNA"/>
</dbReference>
<dbReference type="Proteomes" id="UP000503251">
    <property type="component" value="Chromosome"/>
</dbReference>
<evidence type="ECO:0000313" key="1">
    <source>
        <dbReference type="EMBL" id="QJT10339.1"/>
    </source>
</evidence>
<accession>A0ABX6NJB2</accession>
<proteinExistence type="predicted"/>
<evidence type="ECO:0000313" key="3">
    <source>
        <dbReference type="Proteomes" id="UP000503251"/>
    </source>
</evidence>
<dbReference type="PANTHER" id="PTHR33609:SF1">
    <property type="entry name" value="TRANSPOSASE"/>
    <property type="match status" value="1"/>
</dbReference>
<dbReference type="InterPro" id="IPR002514">
    <property type="entry name" value="Transposase_8"/>
</dbReference>
<gene>
    <name evidence="1" type="ORF">E8L03_16000</name>
    <name evidence="2" type="ORF">E8L03_17875</name>
</gene>
<dbReference type="SUPFAM" id="SSF46689">
    <property type="entry name" value="Homeodomain-like"/>
    <property type="match status" value="1"/>
</dbReference>
<dbReference type="InterPro" id="IPR036388">
    <property type="entry name" value="WH-like_DNA-bd_sf"/>
</dbReference>
<protein>
    <submittedName>
        <fullName evidence="2">Transposase</fullName>
    </submittedName>
</protein>
<organism evidence="2 3">
    <name type="scientific">Oceanidesulfovibrio marinus</name>
    <dbReference type="NCBI Taxonomy" id="370038"/>
    <lineage>
        <taxon>Bacteria</taxon>
        <taxon>Pseudomonadati</taxon>
        <taxon>Thermodesulfobacteriota</taxon>
        <taxon>Desulfovibrionia</taxon>
        <taxon>Desulfovibrionales</taxon>
        <taxon>Desulfovibrionaceae</taxon>
        <taxon>Oceanidesulfovibrio</taxon>
    </lineage>
</organism>
<dbReference type="Gene3D" id="1.10.10.10">
    <property type="entry name" value="Winged helix-like DNA-binding domain superfamily/Winged helix DNA-binding domain"/>
    <property type="match status" value="1"/>
</dbReference>
<dbReference type="InterPro" id="IPR009057">
    <property type="entry name" value="Homeodomain-like_sf"/>
</dbReference>
<reference evidence="2 3" key="1">
    <citation type="submission" date="2019-04" db="EMBL/GenBank/DDBJ databases">
        <title>Isolation and culture of sulfate reducing bacteria from the cold seep of the South China Sea.</title>
        <authorList>
            <person name="Sun C."/>
            <person name="Liu R."/>
        </authorList>
    </citation>
    <scope>NUCLEOTIDE SEQUENCE [LARGE SCALE GENOMIC DNA]</scope>
    <source>
        <strain evidence="2 3">CS1</strain>
    </source>
</reference>
<dbReference type="EMBL" id="CP039543">
    <property type="protein sequence ID" value="QJT10339.1"/>
    <property type="molecule type" value="Genomic_DNA"/>
</dbReference>
<dbReference type="PANTHER" id="PTHR33609">
    <property type="entry name" value="LOW CALCIUM RESPONSE LOCUS PROTEIN S"/>
    <property type="match status" value="1"/>
</dbReference>
<name>A0ABX6NJB2_9BACT</name>
<sequence length="90" mass="10660">MALRKWTPEQKAQIVLEGLRGRSVTEICTEHAITQNMYYRWRDQLLEKAHEVFISDKNTRRTAKLERENTRLKGLVGELTLELKKSDLFE</sequence>
<evidence type="ECO:0000313" key="2">
    <source>
        <dbReference type="EMBL" id="QJT10669.1"/>
    </source>
</evidence>
<dbReference type="Pfam" id="PF01527">
    <property type="entry name" value="HTH_Tnp_1"/>
    <property type="match status" value="1"/>
</dbReference>
<dbReference type="RefSeq" id="WP_171267906.1">
    <property type="nucleotide sequence ID" value="NZ_CP039543.1"/>
</dbReference>